<dbReference type="EMBL" id="BRYA01000233">
    <property type="protein sequence ID" value="GMI44970.1"/>
    <property type="molecule type" value="Genomic_DNA"/>
</dbReference>
<dbReference type="AlphaFoldDB" id="A0A9W7GJE9"/>
<comment type="caution">
    <text evidence="1">The sequence shown here is derived from an EMBL/GenBank/DDBJ whole genome shotgun (WGS) entry which is preliminary data.</text>
</comment>
<name>A0A9W7GJE9_9STRA</name>
<dbReference type="Proteomes" id="UP001165065">
    <property type="component" value="Unassembled WGS sequence"/>
</dbReference>
<evidence type="ECO:0000313" key="2">
    <source>
        <dbReference type="Proteomes" id="UP001165065"/>
    </source>
</evidence>
<gene>
    <name evidence="1" type="ORF">TrCOL_g8739</name>
</gene>
<keyword evidence="2" id="KW-1185">Reference proteome</keyword>
<accession>A0A9W7GJE9</accession>
<reference evidence="2" key="1">
    <citation type="journal article" date="2023" name="Commun. Biol.">
        <title>Genome analysis of Parmales, the sister group of diatoms, reveals the evolutionary specialization of diatoms from phago-mixotrophs to photoautotrophs.</title>
        <authorList>
            <person name="Ban H."/>
            <person name="Sato S."/>
            <person name="Yoshikawa S."/>
            <person name="Yamada K."/>
            <person name="Nakamura Y."/>
            <person name="Ichinomiya M."/>
            <person name="Sato N."/>
            <person name="Blanc-Mathieu R."/>
            <person name="Endo H."/>
            <person name="Kuwata A."/>
            <person name="Ogata H."/>
        </authorList>
    </citation>
    <scope>NUCLEOTIDE SEQUENCE [LARGE SCALE GENOMIC DNA]</scope>
</reference>
<organism evidence="1 2">
    <name type="scientific">Triparma columacea</name>
    <dbReference type="NCBI Taxonomy" id="722753"/>
    <lineage>
        <taxon>Eukaryota</taxon>
        <taxon>Sar</taxon>
        <taxon>Stramenopiles</taxon>
        <taxon>Ochrophyta</taxon>
        <taxon>Bolidophyceae</taxon>
        <taxon>Parmales</taxon>
        <taxon>Triparmaceae</taxon>
        <taxon>Triparma</taxon>
    </lineage>
</organism>
<sequence length="226" mass="25276">MSSLTNTQTTKPCTIADIPIESHILPFLHYPSIANLKATSTLFWDSINKFEKRSRLFLSAYDLDKVKSLHDYIHRSSPPDNNVGTQHPNLIDPSFLFKFMNLIVASGALPYVSSLPLNPLKPTILASAIFAALIDPTLRPKVTPYIIRAVGLRLEYSQFGTLQNGGNGFRGRDIPHVLELTEGEVWQGLRGQNASTTDKAKEMKRICCLTQPMNVRPPRLLYVIDT</sequence>
<proteinExistence type="predicted"/>
<evidence type="ECO:0000313" key="1">
    <source>
        <dbReference type="EMBL" id="GMI44970.1"/>
    </source>
</evidence>
<protein>
    <submittedName>
        <fullName evidence="1">Uncharacterized protein</fullName>
    </submittedName>
</protein>